<name>A0AC59Z6A0_RANTA</name>
<dbReference type="Proteomes" id="UP001162501">
    <property type="component" value="Chromosome 25"/>
</dbReference>
<evidence type="ECO:0000313" key="1">
    <source>
        <dbReference type="EMBL" id="CAN0265493.1"/>
    </source>
</evidence>
<reference evidence="1" key="1">
    <citation type="submission" date="2023-05" db="EMBL/GenBank/DDBJ databases">
        <authorList>
            <consortium name="ELIXIR-Norway"/>
        </authorList>
    </citation>
    <scope>NUCLEOTIDE SEQUENCE</scope>
</reference>
<gene>
    <name evidence="1" type="ORF">MRATA1EN22A_LOCUS14577</name>
</gene>
<protein>
    <submittedName>
        <fullName evidence="1">Uncharacterized protein</fullName>
    </submittedName>
</protein>
<evidence type="ECO:0000313" key="2">
    <source>
        <dbReference type="Proteomes" id="UP001162501"/>
    </source>
</evidence>
<accession>A0AC59Z6A0</accession>
<reference evidence="1" key="2">
    <citation type="submission" date="2025-03" db="EMBL/GenBank/DDBJ databases">
        <authorList>
            <consortium name="ELIXIR-Norway"/>
            <consortium name="Elixir Norway"/>
        </authorList>
    </citation>
    <scope>NUCLEOTIDE SEQUENCE</scope>
</reference>
<sequence length="71" mass="7442">MIGVSEDKQGHRAVPLDDPGAMAAPRRPFLCCALITFRASRSFCTESPRGATVEQAARPDGCGAPGTQTPL</sequence>
<organism evidence="1 2">
    <name type="scientific">Rangifer tarandus platyrhynchus</name>
    <name type="common">Svalbard reindeer</name>
    <dbReference type="NCBI Taxonomy" id="3082113"/>
    <lineage>
        <taxon>Eukaryota</taxon>
        <taxon>Metazoa</taxon>
        <taxon>Chordata</taxon>
        <taxon>Craniata</taxon>
        <taxon>Vertebrata</taxon>
        <taxon>Euteleostomi</taxon>
        <taxon>Mammalia</taxon>
        <taxon>Eutheria</taxon>
        <taxon>Laurasiatheria</taxon>
        <taxon>Artiodactyla</taxon>
        <taxon>Ruminantia</taxon>
        <taxon>Pecora</taxon>
        <taxon>Cervidae</taxon>
        <taxon>Odocoileinae</taxon>
        <taxon>Rangifer</taxon>
    </lineage>
</organism>
<proteinExistence type="predicted"/>
<dbReference type="EMBL" id="OX596109">
    <property type="protein sequence ID" value="CAN0265493.1"/>
    <property type="molecule type" value="Genomic_DNA"/>
</dbReference>